<comment type="caution">
    <text evidence="2">The sequence shown here is derived from an EMBL/GenBank/DDBJ whole genome shotgun (WGS) entry which is preliminary data.</text>
</comment>
<gene>
    <name evidence="2" type="ORF">HNQ86_000816</name>
</gene>
<keyword evidence="1" id="KW-1133">Transmembrane helix</keyword>
<dbReference type="AlphaFoldDB" id="A0A841KLD1"/>
<name>A0A841KLD1_9GAMM</name>
<reference evidence="2 3" key="1">
    <citation type="submission" date="2020-08" db="EMBL/GenBank/DDBJ databases">
        <title>Genomic Encyclopedia of Type Strains, Phase IV (KMG-IV): sequencing the most valuable type-strain genomes for metagenomic binning, comparative biology and taxonomic classification.</title>
        <authorList>
            <person name="Goeker M."/>
        </authorList>
    </citation>
    <scope>NUCLEOTIDE SEQUENCE [LARGE SCALE GENOMIC DNA]</scope>
    <source>
        <strain evidence="2 3">DSM 107085</strain>
    </source>
</reference>
<dbReference type="EMBL" id="JACHET010000001">
    <property type="protein sequence ID" value="MBB6183471.1"/>
    <property type="molecule type" value="Genomic_DNA"/>
</dbReference>
<sequence length="71" mass="7917">MKSIKNTASVETITEWLRGLFARTKSIFLYALITFSCEFSPIAWHITTASGLQVLCSVKIRASRENNNPGP</sequence>
<evidence type="ECO:0000313" key="3">
    <source>
        <dbReference type="Proteomes" id="UP000560000"/>
    </source>
</evidence>
<keyword evidence="1" id="KW-0812">Transmembrane</keyword>
<dbReference type="Proteomes" id="UP000560000">
    <property type="component" value="Unassembled WGS sequence"/>
</dbReference>
<accession>A0A841KLD1</accession>
<proteinExistence type="predicted"/>
<protein>
    <submittedName>
        <fullName evidence="2">Uncharacterized protein</fullName>
    </submittedName>
</protein>
<feature type="transmembrane region" description="Helical" evidence="1">
    <location>
        <begin position="27"/>
        <end position="46"/>
    </location>
</feature>
<evidence type="ECO:0000256" key="1">
    <source>
        <dbReference type="SAM" id="Phobius"/>
    </source>
</evidence>
<dbReference type="RefSeq" id="WP_152569277.1">
    <property type="nucleotide sequence ID" value="NZ_JACHET010000001.1"/>
</dbReference>
<organism evidence="2 3">
    <name type="scientific">Oleiagrimonas soli</name>
    <dbReference type="NCBI Taxonomy" id="1543381"/>
    <lineage>
        <taxon>Bacteria</taxon>
        <taxon>Pseudomonadati</taxon>
        <taxon>Pseudomonadota</taxon>
        <taxon>Gammaproteobacteria</taxon>
        <taxon>Lysobacterales</taxon>
        <taxon>Rhodanobacteraceae</taxon>
        <taxon>Oleiagrimonas</taxon>
    </lineage>
</organism>
<evidence type="ECO:0000313" key="2">
    <source>
        <dbReference type="EMBL" id="MBB6183471.1"/>
    </source>
</evidence>
<keyword evidence="1" id="KW-0472">Membrane</keyword>